<feature type="domain" description="VOC" evidence="1">
    <location>
        <begin position="1"/>
        <end position="117"/>
    </location>
</feature>
<dbReference type="Pfam" id="PF00903">
    <property type="entry name" value="Glyoxalase"/>
    <property type="match status" value="1"/>
</dbReference>
<dbReference type="CDD" id="cd08356">
    <property type="entry name" value="VOC_CChe_VCA0619_like"/>
    <property type="match status" value="1"/>
</dbReference>
<proteinExistence type="predicted"/>
<dbReference type="InterPro" id="IPR037523">
    <property type="entry name" value="VOC_core"/>
</dbReference>
<name>A0A0F3L0A3_9GAMM</name>
<dbReference type="Proteomes" id="UP000033651">
    <property type="component" value="Unassembled WGS sequence"/>
</dbReference>
<dbReference type="RefSeq" id="WP_045828138.1">
    <property type="nucleotide sequence ID" value="NZ_JZRB01000004.1"/>
</dbReference>
<protein>
    <submittedName>
        <fullName evidence="2">Glyoxalase</fullName>
    </submittedName>
</protein>
<dbReference type="PROSITE" id="PS51819">
    <property type="entry name" value="VOC"/>
    <property type="match status" value="1"/>
</dbReference>
<accession>A0A0F3L0A3</accession>
<gene>
    <name evidence="2" type="ORF">VI08_02870</name>
</gene>
<evidence type="ECO:0000259" key="1">
    <source>
        <dbReference type="PROSITE" id="PS51819"/>
    </source>
</evidence>
<comment type="caution">
    <text evidence="2">The sequence shown here is derived from an EMBL/GenBank/DDBJ whole genome shotgun (WGS) entry which is preliminary data.</text>
</comment>
<dbReference type="Gene3D" id="3.10.180.10">
    <property type="entry name" value="2,3-Dihydroxybiphenyl 1,2-Dioxygenase, domain 1"/>
    <property type="match status" value="1"/>
</dbReference>
<sequence length="127" mass="14540">METVEIKAFVPARDFDLSKAFYTDLGFEVAFSDDSLAYLKAGECAFLLQRFHVKEHAENFMMHMLVADVDAWWRHVDATGLAEKYGVRALPPQDQPWAIRDFVLFDPTGVMWRIGTNIDRNAVESLP</sequence>
<evidence type="ECO:0000313" key="2">
    <source>
        <dbReference type="EMBL" id="KJV36831.1"/>
    </source>
</evidence>
<dbReference type="AlphaFoldDB" id="A0A0F3L0A3"/>
<organism evidence="2 3">
    <name type="scientific">Luteibacter yeojuensis</name>
    <dbReference type="NCBI Taxonomy" id="345309"/>
    <lineage>
        <taxon>Bacteria</taxon>
        <taxon>Pseudomonadati</taxon>
        <taxon>Pseudomonadota</taxon>
        <taxon>Gammaproteobacteria</taxon>
        <taxon>Lysobacterales</taxon>
        <taxon>Rhodanobacteraceae</taxon>
        <taxon>Luteibacter</taxon>
    </lineage>
</organism>
<keyword evidence="3" id="KW-1185">Reference proteome</keyword>
<dbReference type="EMBL" id="JZRB01000004">
    <property type="protein sequence ID" value="KJV36831.1"/>
    <property type="molecule type" value="Genomic_DNA"/>
</dbReference>
<dbReference type="InterPro" id="IPR029068">
    <property type="entry name" value="Glyas_Bleomycin-R_OHBP_Dase"/>
</dbReference>
<dbReference type="SUPFAM" id="SSF54593">
    <property type="entry name" value="Glyoxalase/Bleomycin resistance protein/Dihydroxybiphenyl dioxygenase"/>
    <property type="match status" value="1"/>
</dbReference>
<dbReference type="PATRIC" id="fig|345309.4.peg.2912"/>
<reference evidence="2 3" key="1">
    <citation type="submission" date="2015-03" db="EMBL/GenBank/DDBJ databases">
        <title>Draft genome sequence of Luteibacter yeojuensis strain SU11.</title>
        <authorList>
            <person name="Sulaiman J."/>
            <person name="Priya K."/>
            <person name="Chan K.-G."/>
        </authorList>
    </citation>
    <scope>NUCLEOTIDE SEQUENCE [LARGE SCALE GENOMIC DNA]</scope>
    <source>
        <strain evidence="2 3">SU11</strain>
    </source>
</reference>
<evidence type="ECO:0000313" key="3">
    <source>
        <dbReference type="Proteomes" id="UP000033651"/>
    </source>
</evidence>
<dbReference type="InterPro" id="IPR004360">
    <property type="entry name" value="Glyas_Fos-R_dOase_dom"/>
</dbReference>